<gene>
    <name evidence="10" type="ORF">LX64_03768</name>
</gene>
<organism evidence="10 11">
    <name type="scientific">Chitinophaga skermanii</name>
    <dbReference type="NCBI Taxonomy" id="331697"/>
    <lineage>
        <taxon>Bacteria</taxon>
        <taxon>Pseudomonadati</taxon>
        <taxon>Bacteroidota</taxon>
        <taxon>Chitinophagia</taxon>
        <taxon>Chitinophagales</taxon>
        <taxon>Chitinophagaceae</taxon>
        <taxon>Chitinophaga</taxon>
    </lineage>
</organism>
<dbReference type="OrthoDB" id="367883at2"/>
<dbReference type="PANTHER" id="PTHR30026">
    <property type="entry name" value="OUTER MEMBRANE PROTEIN TOLC"/>
    <property type="match status" value="1"/>
</dbReference>
<feature type="signal peptide" evidence="9">
    <location>
        <begin position="1"/>
        <end position="22"/>
    </location>
</feature>
<name>A0A327QD35_9BACT</name>
<dbReference type="Proteomes" id="UP000249547">
    <property type="component" value="Unassembled WGS sequence"/>
</dbReference>
<evidence type="ECO:0000256" key="5">
    <source>
        <dbReference type="ARBA" id="ARBA00022692"/>
    </source>
</evidence>
<dbReference type="PANTHER" id="PTHR30026:SF20">
    <property type="entry name" value="OUTER MEMBRANE PROTEIN TOLC"/>
    <property type="match status" value="1"/>
</dbReference>
<evidence type="ECO:0000256" key="7">
    <source>
        <dbReference type="ARBA" id="ARBA00023237"/>
    </source>
</evidence>
<feature type="coiled-coil region" evidence="8">
    <location>
        <begin position="342"/>
        <end position="439"/>
    </location>
</feature>
<keyword evidence="11" id="KW-1185">Reference proteome</keyword>
<keyword evidence="5" id="KW-0812">Transmembrane</keyword>
<evidence type="ECO:0000256" key="6">
    <source>
        <dbReference type="ARBA" id="ARBA00023136"/>
    </source>
</evidence>
<evidence type="ECO:0000313" key="10">
    <source>
        <dbReference type="EMBL" id="RAJ01552.1"/>
    </source>
</evidence>
<keyword evidence="9" id="KW-0732">Signal</keyword>
<dbReference type="InterPro" id="IPR003423">
    <property type="entry name" value="OMP_efflux"/>
</dbReference>
<proteinExistence type="inferred from homology"/>
<evidence type="ECO:0000313" key="11">
    <source>
        <dbReference type="Proteomes" id="UP000249547"/>
    </source>
</evidence>
<evidence type="ECO:0000256" key="1">
    <source>
        <dbReference type="ARBA" id="ARBA00004442"/>
    </source>
</evidence>
<dbReference type="GO" id="GO:0009279">
    <property type="term" value="C:cell outer membrane"/>
    <property type="evidence" value="ECO:0007669"/>
    <property type="project" value="UniProtKB-SubCell"/>
</dbReference>
<accession>A0A327QD35</accession>
<dbReference type="GO" id="GO:0015288">
    <property type="term" value="F:porin activity"/>
    <property type="evidence" value="ECO:0007669"/>
    <property type="project" value="TreeGrafter"/>
</dbReference>
<dbReference type="Gene3D" id="1.20.1600.10">
    <property type="entry name" value="Outer membrane efflux proteins (OEP)"/>
    <property type="match status" value="1"/>
</dbReference>
<keyword evidence="8" id="KW-0175">Coiled coil</keyword>
<sequence>MKRLKFSFILLIGFGLTTAATAQTKLSLQETLQFALKRNQQLQQVRLEEDLGRLKTKEIRAQALPQISGSGNLTDNILKQKMALPGDLAGKPGELVVLTAGTTWNASLAGDLSQQIYNQSVWTGLKAAKAGEQYYALQTAQSEENVIYNISSLYFNVLVTNQKIAVLESNIEKFKKLTETTQTQFDNGLAKKIDLDRIKVSLTNYTSQRNTLVNQVQVQTNMLKFAIGMPASEQITFPELSLKDIQQQTAGNIDWGNFDTNNRTEFKLIEKQEELQQFQRKAYLAEYYPTVSLNGRYSYNGMSDKFDLFNGKGGSAFWYGMANISLNVKIPIFDGFARKSRVQQSEVKLKQLEFEKDRTKNDLTTSFENAKLQLANNLNTIKAQKENMELAEEVYASTKNNYELGLANLTDLLNAETSLAEAQNSYNEALLQFKLAELELIKSNGNLKTLLN</sequence>
<keyword evidence="3" id="KW-0813">Transport</keyword>
<protein>
    <submittedName>
        <fullName evidence="10">Outer membrane protein TolC</fullName>
    </submittedName>
</protein>
<comment type="subcellular location">
    <subcellularLocation>
        <location evidence="1">Cell outer membrane</location>
    </subcellularLocation>
</comment>
<evidence type="ECO:0000256" key="9">
    <source>
        <dbReference type="SAM" id="SignalP"/>
    </source>
</evidence>
<dbReference type="SUPFAM" id="SSF56954">
    <property type="entry name" value="Outer membrane efflux proteins (OEP)"/>
    <property type="match status" value="1"/>
</dbReference>
<feature type="chain" id="PRO_5016390878" evidence="9">
    <location>
        <begin position="23"/>
        <end position="452"/>
    </location>
</feature>
<reference evidence="10 11" key="1">
    <citation type="submission" date="2018-06" db="EMBL/GenBank/DDBJ databases">
        <title>Genomic Encyclopedia of Archaeal and Bacterial Type Strains, Phase II (KMG-II): from individual species to whole genera.</title>
        <authorList>
            <person name="Goeker M."/>
        </authorList>
    </citation>
    <scope>NUCLEOTIDE SEQUENCE [LARGE SCALE GENOMIC DNA]</scope>
    <source>
        <strain evidence="10 11">DSM 23857</strain>
    </source>
</reference>
<dbReference type="Pfam" id="PF02321">
    <property type="entry name" value="OEP"/>
    <property type="match status" value="2"/>
</dbReference>
<dbReference type="GO" id="GO:0015562">
    <property type="term" value="F:efflux transmembrane transporter activity"/>
    <property type="evidence" value="ECO:0007669"/>
    <property type="project" value="InterPro"/>
</dbReference>
<keyword evidence="6" id="KW-0472">Membrane</keyword>
<keyword evidence="7" id="KW-0998">Cell outer membrane</keyword>
<evidence type="ECO:0000256" key="8">
    <source>
        <dbReference type="SAM" id="Coils"/>
    </source>
</evidence>
<evidence type="ECO:0000256" key="3">
    <source>
        <dbReference type="ARBA" id="ARBA00022448"/>
    </source>
</evidence>
<dbReference type="EMBL" id="QLLL01000007">
    <property type="protein sequence ID" value="RAJ01552.1"/>
    <property type="molecule type" value="Genomic_DNA"/>
</dbReference>
<dbReference type="GO" id="GO:1990281">
    <property type="term" value="C:efflux pump complex"/>
    <property type="evidence" value="ECO:0007669"/>
    <property type="project" value="TreeGrafter"/>
</dbReference>
<evidence type="ECO:0000256" key="4">
    <source>
        <dbReference type="ARBA" id="ARBA00022452"/>
    </source>
</evidence>
<evidence type="ECO:0000256" key="2">
    <source>
        <dbReference type="ARBA" id="ARBA00007613"/>
    </source>
</evidence>
<dbReference type="InterPro" id="IPR051906">
    <property type="entry name" value="TolC-like"/>
</dbReference>
<comment type="similarity">
    <text evidence="2">Belongs to the outer membrane factor (OMF) (TC 1.B.17) family.</text>
</comment>
<keyword evidence="4" id="KW-1134">Transmembrane beta strand</keyword>
<comment type="caution">
    <text evidence="10">The sequence shown here is derived from an EMBL/GenBank/DDBJ whole genome shotgun (WGS) entry which is preliminary data.</text>
</comment>
<dbReference type="AlphaFoldDB" id="A0A327QD35"/>
<dbReference type="RefSeq" id="WP_111599192.1">
    <property type="nucleotide sequence ID" value="NZ_QLLL01000007.1"/>
</dbReference>